<dbReference type="EMBL" id="CP163302">
    <property type="protein sequence ID" value="XDP45154.1"/>
    <property type="molecule type" value="Genomic_DNA"/>
</dbReference>
<sequence length="412" mass="42667">MARRPRWLTRNVGTLSGVSFFQDAASELLYPIMPIFLTVVLGAPPAVVGAVEGLAEGIASLTKLAAGRLSDRYRKRPLIGLGYGLAAVGKLMIALASSWPLVLAARGVDRLGKGIRGAPRDVLLMEDADPAYRGRIFGFHRMADTLGAVVGPAVGLVLYEAFSRQIPPLLWVAVIPAVLSVLLVAAVREKRKVPAAVVRTVPERSTAGGLAASSASLGRDAPPGLPPRLRLLIAGLTVFSLVNFPDALLLLRAHDLGLSTEGVIGAYILYNVAYAALSYPAGALSDRIPRYHVYAVGLVCFAVGYLGLGLIGDPVWVFPVLIVYGGFAAATDGVGKAWVSSLAPAGLQGRAQGLFQGLTGGGILVAGIWAGLAWGDAGQVPLLVSGVAGLLLAVGLAVAGSGFSRRGERPGY</sequence>
<reference evidence="7" key="1">
    <citation type="submission" date="2024-07" db="EMBL/GenBank/DDBJ databases">
        <authorList>
            <person name="fu j."/>
        </authorList>
    </citation>
    <scope>NUCLEOTIDE SEQUENCE</scope>
    <source>
        <strain evidence="7">P10A9</strain>
    </source>
</reference>
<name>A0AB39L2I0_9MICC</name>
<feature type="domain" description="Major facilitator superfamily (MFS) profile" evidence="6">
    <location>
        <begin position="12"/>
        <end position="403"/>
    </location>
</feature>
<evidence type="ECO:0000256" key="1">
    <source>
        <dbReference type="ARBA" id="ARBA00004651"/>
    </source>
</evidence>
<feature type="transmembrane region" description="Helical" evidence="5">
    <location>
        <begin position="78"/>
        <end position="102"/>
    </location>
</feature>
<feature type="transmembrane region" description="Helical" evidence="5">
    <location>
        <begin position="291"/>
        <end position="310"/>
    </location>
</feature>
<feature type="transmembrane region" description="Helical" evidence="5">
    <location>
        <begin position="169"/>
        <end position="187"/>
    </location>
</feature>
<gene>
    <name evidence="7" type="ORF">AB5L97_18125</name>
</gene>
<dbReference type="CDD" id="cd17370">
    <property type="entry name" value="MFS_MJ1317_like"/>
    <property type="match status" value="1"/>
</dbReference>
<feature type="transmembrane region" description="Helical" evidence="5">
    <location>
        <begin position="263"/>
        <end position="284"/>
    </location>
</feature>
<feature type="transmembrane region" description="Helical" evidence="5">
    <location>
        <begin position="229"/>
        <end position="251"/>
    </location>
</feature>
<keyword evidence="2 5" id="KW-0812">Transmembrane</keyword>
<dbReference type="InterPro" id="IPR020846">
    <property type="entry name" value="MFS_dom"/>
</dbReference>
<comment type="subcellular location">
    <subcellularLocation>
        <location evidence="1">Cell membrane</location>
        <topology evidence="1">Multi-pass membrane protein</topology>
    </subcellularLocation>
</comment>
<dbReference type="Gene3D" id="1.20.1250.20">
    <property type="entry name" value="MFS general substrate transporter like domains"/>
    <property type="match status" value="2"/>
</dbReference>
<dbReference type="Pfam" id="PF07690">
    <property type="entry name" value="MFS_1"/>
    <property type="match status" value="1"/>
</dbReference>
<organism evidence="7">
    <name type="scientific">Sinomonas puerhi</name>
    <dbReference type="NCBI Taxonomy" id="3238584"/>
    <lineage>
        <taxon>Bacteria</taxon>
        <taxon>Bacillati</taxon>
        <taxon>Actinomycetota</taxon>
        <taxon>Actinomycetes</taxon>
        <taxon>Micrococcales</taxon>
        <taxon>Micrococcaceae</taxon>
        <taxon>Sinomonas</taxon>
    </lineage>
</organism>
<dbReference type="PANTHER" id="PTHR23518">
    <property type="entry name" value="C-METHYLTRANSFERASE"/>
    <property type="match status" value="1"/>
</dbReference>
<feature type="transmembrane region" description="Helical" evidence="5">
    <location>
        <begin position="316"/>
        <end position="334"/>
    </location>
</feature>
<evidence type="ECO:0000256" key="5">
    <source>
        <dbReference type="SAM" id="Phobius"/>
    </source>
</evidence>
<accession>A0AB39L2I0</accession>
<dbReference type="GO" id="GO:0005886">
    <property type="term" value="C:plasma membrane"/>
    <property type="evidence" value="ECO:0007669"/>
    <property type="project" value="UniProtKB-SubCell"/>
</dbReference>
<evidence type="ECO:0000256" key="2">
    <source>
        <dbReference type="ARBA" id="ARBA00022692"/>
    </source>
</evidence>
<evidence type="ECO:0000313" key="7">
    <source>
        <dbReference type="EMBL" id="XDP45154.1"/>
    </source>
</evidence>
<dbReference type="InterPro" id="IPR036259">
    <property type="entry name" value="MFS_trans_sf"/>
</dbReference>
<dbReference type="GO" id="GO:0022857">
    <property type="term" value="F:transmembrane transporter activity"/>
    <property type="evidence" value="ECO:0007669"/>
    <property type="project" value="InterPro"/>
</dbReference>
<keyword evidence="4 5" id="KW-0472">Membrane</keyword>
<evidence type="ECO:0000256" key="3">
    <source>
        <dbReference type="ARBA" id="ARBA00022989"/>
    </source>
</evidence>
<feature type="transmembrane region" description="Helical" evidence="5">
    <location>
        <begin position="380"/>
        <end position="399"/>
    </location>
</feature>
<evidence type="ECO:0000256" key="4">
    <source>
        <dbReference type="ARBA" id="ARBA00023136"/>
    </source>
</evidence>
<dbReference type="RefSeq" id="WP_369045728.1">
    <property type="nucleotide sequence ID" value="NZ_CP163302.1"/>
</dbReference>
<dbReference type="SUPFAM" id="SSF103473">
    <property type="entry name" value="MFS general substrate transporter"/>
    <property type="match status" value="1"/>
</dbReference>
<dbReference type="PANTHER" id="PTHR23518:SF2">
    <property type="entry name" value="MAJOR FACILITATOR SUPERFAMILY TRANSPORTER"/>
    <property type="match status" value="1"/>
</dbReference>
<dbReference type="KEGG" id="spue:AB5L97_18125"/>
<proteinExistence type="predicted"/>
<dbReference type="PROSITE" id="PS50850">
    <property type="entry name" value="MFS"/>
    <property type="match status" value="1"/>
</dbReference>
<protein>
    <submittedName>
        <fullName evidence="7">MFS transporter</fullName>
    </submittedName>
</protein>
<dbReference type="InterPro" id="IPR011701">
    <property type="entry name" value="MFS"/>
</dbReference>
<keyword evidence="3 5" id="KW-1133">Transmembrane helix</keyword>
<dbReference type="AlphaFoldDB" id="A0AB39L2I0"/>
<evidence type="ECO:0000259" key="6">
    <source>
        <dbReference type="PROSITE" id="PS50850"/>
    </source>
</evidence>
<feature type="transmembrane region" description="Helical" evidence="5">
    <location>
        <begin position="354"/>
        <end position="374"/>
    </location>
</feature>